<dbReference type="InterPro" id="IPR050563">
    <property type="entry name" value="4-hydroxybenzoyl-CoA_TE"/>
</dbReference>
<dbReference type="Gene3D" id="3.10.129.10">
    <property type="entry name" value="Hotdog Thioesterase"/>
    <property type="match status" value="1"/>
</dbReference>
<dbReference type="CDD" id="cd00586">
    <property type="entry name" value="4HBT"/>
    <property type="match status" value="1"/>
</dbReference>
<reference evidence="3" key="1">
    <citation type="submission" date="2018-05" db="EMBL/GenBank/DDBJ databases">
        <authorList>
            <person name="Lanie J.A."/>
            <person name="Ng W.-L."/>
            <person name="Kazmierczak K.M."/>
            <person name="Andrzejewski T.M."/>
            <person name="Davidsen T.M."/>
            <person name="Wayne K.J."/>
            <person name="Tettelin H."/>
            <person name="Glass J.I."/>
            <person name="Rusch D."/>
            <person name="Podicherti R."/>
            <person name="Tsui H.-C.T."/>
            <person name="Winkler M.E."/>
        </authorList>
    </citation>
    <scope>NUCLEOTIDE SEQUENCE</scope>
</reference>
<dbReference type="PANTHER" id="PTHR31793:SF27">
    <property type="entry name" value="NOVEL THIOESTERASE SUPERFAMILY DOMAIN AND SAPOSIN A-TYPE DOMAIN CONTAINING PROTEIN (0610012H03RIK)"/>
    <property type="match status" value="1"/>
</dbReference>
<dbReference type="SUPFAM" id="SSF54637">
    <property type="entry name" value="Thioesterase/thiol ester dehydrase-isomerase"/>
    <property type="match status" value="1"/>
</dbReference>
<dbReference type="Pfam" id="PF13279">
    <property type="entry name" value="4HBT_2"/>
    <property type="match status" value="1"/>
</dbReference>
<protein>
    <submittedName>
        <fullName evidence="3">Uncharacterized protein</fullName>
    </submittedName>
</protein>
<dbReference type="PANTHER" id="PTHR31793">
    <property type="entry name" value="4-HYDROXYBENZOYL-COA THIOESTERASE FAMILY MEMBER"/>
    <property type="match status" value="1"/>
</dbReference>
<dbReference type="GO" id="GO:0047617">
    <property type="term" value="F:fatty acyl-CoA hydrolase activity"/>
    <property type="evidence" value="ECO:0007669"/>
    <property type="project" value="TreeGrafter"/>
</dbReference>
<dbReference type="InterPro" id="IPR029069">
    <property type="entry name" value="HotDog_dom_sf"/>
</dbReference>
<sequence length="117" mass="13364">MGIVYYSRYFEYFEEARTELLASIGLGVTDVEKKGIMLPVISSHCDYLKGARFEQNIIIRASISTEPRSKLQIDYSVFIENEKEPIATGYTDHAFVNDRGVAVRAPKMILERLNQKV</sequence>
<evidence type="ECO:0000256" key="2">
    <source>
        <dbReference type="ARBA" id="ARBA00022801"/>
    </source>
</evidence>
<name>A0A381MZ48_9ZZZZ</name>
<evidence type="ECO:0000313" key="3">
    <source>
        <dbReference type="EMBL" id="SUZ47630.1"/>
    </source>
</evidence>
<comment type="similarity">
    <text evidence="1">Belongs to the 4-hydroxybenzoyl-CoA thioesterase family.</text>
</comment>
<dbReference type="PIRSF" id="PIRSF003230">
    <property type="entry name" value="YbgC"/>
    <property type="match status" value="1"/>
</dbReference>
<gene>
    <name evidence="3" type="ORF">METZ01_LOCUS484</name>
</gene>
<accession>A0A381MZ48</accession>
<keyword evidence="2" id="KW-0378">Hydrolase</keyword>
<dbReference type="InterPro" id="IPR006684">
    <property type="entry name" value="YbgC/YbaW"/>
</dbReference>
<organism evidence="3">
    <name type="scientific">marine metagenome</name>
    <dbReference type="NCBI Taxonomy" id="408172"/>
    <lineage>
        <taxon>unclassified sequences</taxon>
        <taxon>metagenomes</taxon>
        <taxon>ecological metagenomes</taxon>
    </lineage>
</organism>
<dbReference type="AlphaFoldDB" id="A0A381MZ48"/>
<dbReference type="EMBL" id="UINC01000026">
    <property type="protein sequence ID" value="SUZ47630.1"/>
    <property type="molecule type" value="Genomic_DNA"/>
</dbReference>
<proteinExistence type="inferred from homology"/>
<evidence type="ECO:0000256" key="1">
    <source>
        <dbReference type="ARBA" id="ARBA00005953"/>
    </source>
</evidence>